<sequence length="108" mass="11919">MHETKGRLQDDDGDYDRGRSAANNAWGAAIGGVENWAGLRRDVGDLGPPKPDAEMIKLLHHAVDSGVTFFDSSDFYGPHTNEILLGKGSCRFTPLLFYILLQICLRDN</sequence>
<dbReference type="AlphaFoldDB" id="A0AAE2CFE3"/>
<evidence type="ECO:0000256" key="2">
    <source>
        <dbReference type="ARBA" id="ARBA00023002"/>
    </source>
</evidence>
<reference evidence="4" key="1">
    <citation type="submission" date="2020-06" db="EMBL/GenBank/DDBJ databases">
        <authorList>
            <person name="Li T."/>
            <person name="Hu X."/>
            <person name="Zhang T."/>
            <person name="Song X."/>
            <person name="Zhang H."/>
            <person name="Dai N."/>
            <person name="Sheng W."/>
            <person name="Hou X."/>
            <person name="Wei L."/>
        </authorList>
    </citation>
    <scope>NUCLEOTIDE SEQUENCE</scope>
    <source>
        <strain evidence="4">3651</strain>
        <tissue evidence="4">Leaf</tissue>
    </source>
</reference>
<dbReference type="InterPro" id="IPR050791">
    <property type="entry name" value="Aldo-Keto_reductase"/>
</dbReference>
<dbReference type="GO" id="GO:0016491">
    <property type="term" value="F:oxidoreductase activity"/>
    <property type="evidence" value="ECO:0007669"/>
    <property type="project" value="UniProtKB-KW"/>
</dbReference>
<dbReference type="Gene3D" id="3.20.20.100">
    <property type="entry name" value="NADP-dependent oxidoreductase domain"/>
    <property type="match status" value="1"/>
</dbReference>
<gene>
    <name evidence="4" type="ORF">Salat_2422100</name>
</gene>
<dbReference type="SUPFAM" id="SSF51430">
    <property type="entry name" value="NAD(P)-linked oxidoreductase"/>
    <property type="match status" value="1"/>
</dbReference>
<evidence type="ECO:0000259" key="3">
    <source>
        <dbReference type="Pfam" id="PF00248"/>
    </source>
</evidence>
<dbReference type="InterPro" id="IPR036812">
    <property type="entry name" value="NAD(P)_OxRdtase_dom_sf"/>
</dbReference>
<dbReference type="EMBL" id="JACGWO010000009">
    <property type="protein sequence ID" value="KAK4420092.1"/>
    <property type="molecule type" value="Genomic_DNA"/>
</dbReference>
<evidence type="ECO:0000256" key="1">
    <source>
        <dbReference type="ARBA" id="ARBA00022857"/>
    </source>
</evidence>
<keyword evidence="1" id="KW-0521">NADP</keyword>
<dbReference type="InterPro" id="IPR023210">
    <property type="entry name" value="NADP_OxRdtase_dom"/>
</dbReference>
<dbReference type="PANTHER" id="PTHR43625">
    <property type="entry name" value="AFLATOXIN B1 ALDEHYDE REDUCTASE"/>
    <property type="match status" value="1"/>
</dbReference>
<dbReference type="Pfam" id="PF00248">
    <property type="entry name" value="Aldo_ket_red"/>
    <property type="match status" value="1"/>
</dbReference>
<evidence type="ECO:0000313" key="5">
    <source>
        <dbReference type="Proteomes" id="UP001293254"/>
    </source>
</evidence>
<keyword evidence="5" id="KW-1185">Reference proteome</keyword>
<organism evidence="4 5">
    <name type="scientific">Sesamum alatum</name>
    <dbReference type="NCBI Taxonomy" id="300844"/>
    <lineage>
        <taxon>Eukaryota</taxon>
        <taxon>Viridiplantae</taxon>
        <taxon>Streptophyta</taxon>
        <taxon>Embryophyta</taxon>
        <taxon>Tracheophyta</taxon>
        <taxon>Spermatophyta</taxon>
        <taxon>Magnoliopsida</taxon>
        <taxon>eudicotyledons</taxon>
        <taxon>Gunneridae</taxon>
        <taxon>Pentapetalae</taxon>
        <taxon>asterids</taxon>
        <taxon>lamiids</taxon>
        <taxon>Lamiales</taxon>
        <taxon>Pedaliaceae</taxon>
        <taxon>Sesamum</taxon>
    </lineage>
</organism>
<name>A0AAE2CFE3_9LAMI</name>
<keyword evidence="2" id="KW-0560">Oxidoreductase</keyword>
<protein>
    <submittedName>
        <fullName evidence="4">IN2-2 protein</fullName>
    </submittedName>
</protein>
<comment type="caution">
    <text evidence="4">The sequence shown here is derived from an EMBL/GenBank/DDBJ whole genome shotgun (WGS) entry which is preliminary data.</text>
</comment>
<evidence type="ECO:0000313" key="4">
    <source>
        <dbReference type="EMBL" id="KAK4420092.1"/>
    </source>
</evidence>
<reference evidence="4" key="2">
    <citation type="journal article" date="2024" name="Plant">
        <title>Genomic evolution and insights into agronomic trait innovations of Sesamum species.</title>
        <authorList>
            <person name="Miao H."/>
            <person name="Wang L."/>
            <person name="Qu L."/>
            <person name="Liu H."/>
            <person name="Sun Y."/>
            <person name="Le M."/>
            <person name="Wang Q."/>
            <person name="Wei S."/>
            <person name="Zheng Y."/>
            <person name="Lin W."/>
            <person name="Duan Y."/>
            <person name="Cao H."/>
            <person name="Xiong S."/>
            <person name="Wang X."/>
            <person name="Wei L."/>
            <person name="Li C."/>
            <person name="Ma Q."/>
            <person name="Ju M."/>
            <person name="Zhao R."/>
            <person name="Li G."/>
            <person name="Mu C."/>
            <person name="Tian Q."/>
            <person name="Mei H."/>
            <person name="Zhang T."/>
            <person name="Gao T."/>
            <person name="Zhang H."/>
        </authorList>
    </citation>
    <scope>NUCLEOTIDE SEQUENCE</scope>
    <source>
        <strain evidence="4">3651</strain>
    </source>
</reference>
<dbReference type="Proteomes" id="UP001293254">
    <property type="component" value="Unassembled WGS sequence"/>
</dbReference>
<accession>A0AAE2CFE3</accession>
<proteinExistence type="predicted"/>
<dbReference type="PANTHER" id="PTHR43625:SF40">
    <property type="entry name" value="ALDO-KETO REDUCTASE YAKC [NADP(+)]"/>
    <property type="match status" value="1"/>
</dbReference>
<feature type="domain" description="NADP-dependent oxidoreductase" evidence="3">
    <location>
        <begin position="49"/>
        <end position="87"/>
    </location>
</feature>
<dbReference type="GO" id="GO:0005737">
    <property type="term" value="C:cytoplasm"/>
    <property type="evidence" value="ECO:0007669"/>
    <property type="project" value="TreeGrafter"/>
</dbReference>